<dbReference type="PANTHER" id="PTHR43436">
    <property type="entry name" value="ARAC-FAMILY TRANSCRIPTIONAL REGULATOR"/>
    <property type="match status" value="1"/>
</dbReference>
<evidence type="ECO:0000256" key="2">
    <source>
        <dbReference type="ARBA" id="ARBA00023125"/>
    </source>
</evidence>
<dbReference type="GO" id="GO:0043565">
    <property type="term" value="F:sequence-specific DNA binding"/>
    <property type="evidence" value="ECO:0007669"/>
    <property type="project" value="InterPro"/>
</dbReference>
<accession>A0A423KCK0</accession>
<dbReference type="Proteomes" id="UP000285349">
    <property type="component" value="Unassembled WGS sequence"/>
</dbReference>
<dbReference type="SUPFAM" id="SSF46689">
    <property type="entry name" value="Homeodomain-like"/>
    <property type="match status" value="2"/>
</dbReference>
<gene>
    <name evidence="5" type="ORF">BK666_06280</name>
</gene>
<protein>
    <submittedName>
        <fullName evidence="5">AraC family transcriptional regulator</fullName>
    </submittedName>
</protein>
<name>A0A423KCK0_9PSED</name>
<proteinExistence type="predicted"/>
<keyword evidence="2" id="KW-0238">DNA-binding</keyword>
<evidence type="ECO:0000256" key="3">
    <source>
        <dbReference type="ARBA" id="ARBA00023163"/>
    </source>
</evidence>
<evidence type="ECO:0000313" key="5">
    <source>
        <dbReference type="EMBL" id="RON50018.1"/>
    </source>
</evidence>
<feature type="domain" description="HTH araC/xylS-type" evidence="4">
    <location>
        <begin position="195"/>
        <end position="293"/>
    </location>
</feature>
<dbReference type="InterPro" id="IPR018062">
    <property type="entry name" value="HTH_AraC-typ_CS"/>
</dbReference>
<dbReference type="Pfam" id="PF12833">
    <property type="entry name" value="HTH_18"/>
    <property type="match status" value="1"/>
</dbReference>
<keyword evidence="1" id="KW-0805">Transcription regulation</keyword>
<dbReference type="GO" id="GO:0009893">
    <property type="term" value="P:positive regulation of metabolic process"/>
    <property type="evidence" value="ECO:0007669"/>
    <property type="project" value="UniProtKB-ARBA"/>
</dbReference>
<evidence type="ECO:0000256" key="1">
    <source>
        <dbReference type="ARBA" id="ARBA00023015"/>
    </source>
</evidence>
<dbReference type="PROSITE" id="PS01124">
    <property type="entry name" value="HTH_ARAC_FAMILY_2"/>
    <property type="match status" value="1"/>
</dbReference>
<dbReference type="Gene3D" id="1.10.10.60">
    <property type="entry name" value="Homeodomain-like"/>
    <property type="match status" value="1"/>
</dbReference>
<dbReference type="OrthoDB" id="34150at2"/>
<sequence length="313" mass="34445">MSVSGIDQNDCQRQTIALLAKLAPDEGYNLTALADVRLLRSNRALVRTPVLYDPGIVIVCQGSKRGYWGDATYRYDAQHYLAVAVPVPFTMETDASAEEPLLAIYFHLDFNLAADLMLQLDHQPTAEPKGMFASPMEPALSQSVLRLLEALDSPLDGRMLGPSLVREIYYRILTGAQGGSMRAALAARGQFGRISKALRKIHADLGERLDVEQLASEANMSVPTFHTHFKAITHTSPMQYLKSTRLHQARLLMVRNGYSVAMAASKVGYESGSQFSREFKRLFGRTPSAEVARMKGSFALPPPVADSVFVSSH</sequence>
<organism evidence="5 6">
    <name type="scientific">Pseudomonas frederiksbergensis</name>
    <dbReference type="NCBI Taxonomy" id="104087"/>
    <lineage>
        <taxon>Bacteria</taxon>
        <taxon>Pseudomonadati</taxon>
        <taxon>Pseudomonadota</taxon>
        <taxon>Gammaproteobacteria</taxon>
        <taxon>Pseudomonadales</taxon>
        <taxon>Pseudomonadaceae</taxon>
        <taxon>Pseudomonas</taxon>
    </lineage>
</organism>
<dbReference type="AlphaFoldDB" id="A0A423KCK0"/>
<dbReference type="InterPro" id="IPR009594">
    <property type="entry name" value="Tscrpt_reg_HTH_AraC_N"/>
</dbReference>
<reference evidence="5 6" key="1">
    <citation type="submission" date="2016-10" db="EMBL/GenBank/DDBJ databases">
        <title>Comparative genome analysis of multiple Pseudomonas spp. focuses on biocontrol and plant growth promoting traits.</title>
        <authorList>
            <person name="Tao X.-Y."/>
            <person name="Taylor C.G."/>
        </authorList>
    </citation>
    <scope>NUCLEOTIDE SEQUENCE [LARGE SCALE GENOMIC DNA]</scope>
    <source>
        <strain evidence="5 6">37A10</strain>
    </source>
</reference>
<dbReference type="RefSeq" id="WP_123508846.1">
    <property type="nucleotide sequence ID" value="NZ_MOBQ01000007.1"/>
</dbReference>
<dbReference type="InterPro" id="IPR009057">
    <property type="entry name" value="Homeodomain-like_sf"/>
</dbReference>
<dbReference type="PROSITE" id="PS00041">
    <property type="entry name" value="HTH_ARAC_FAMILY_1"/>
    <property type="match status" value="1"/>
</dbReference>
<dbReference type="PANTHER" id="PTHR43436:SF2">
    <property type="entry name" value="ARAC_XYLS FAMILY TRANSCRIPTIONAL REGULATOR"/>
    <property type="match status" value="1"/>
</dbReference>
<dbReference type="SMART" id="SM00342">
    <property type="entry name" value="HTH_ARAC"/>
    <property type="match status" value="1"/>
</dbReference>
<comment type="caution">
    <text evidence="5">The sequence shown here is derived from an EMBL/GenBank/DDBJ whole genome shotgun (WGS) entry which is preliminary data.</text>
</comment>
<dbReference type="EMBL" id="MOBQ01000007">
    <property type="protein sequence ID" value="RON50018.1"/>
    <property type="molecule type" value="Genomic_DNA"/>
</dbReference>
<evidence type="ECO:0000259" key="4">
    <source>
        <dbReference type="PROSITE" id="PS01124"/>
    </source>
</evidence>
<keyword evidence="3" id="KW-0804">Transcription</keyword>
<evidence type="ECO:0000313" key="6">
    <source>
        <dbReference type="Proteomes" id="UP000285349"/>
    </source>
</evidence>
<dbReference type="Pfam" id="PF06719">
    <property type="entry name" value="AraC_N"/>
    <property type="match status" value="1"/>
</dbReference>
<dbReference type="GO" id="GO:0003700">
    <property type="term" value="F:DNA-binding transcription factor activity"/>
    <property type="evidence" value="ECO:0007669"/>
    <property type="project" value="InterPro"/>
</dbReference>
<dbReference type="InterPro" id="IPR018060">
    <property type="entry name" value="HTH_AraC"/>
</dbReference>